<dbReference type="OrthoDB" id="9764248at2"/>
<dbReference type="InterPro" id="IPR036396">
    <property type="entry name" value="Cyt_P450_sf"/>
</dbReference>
<keyword evidence="2" id="KW-0479">Metal-binding</keyword>
<dbReference type="PANTHER" id="PTHR24305:SF166">
    <property type="entry name" value="CYTOCHROME P450 12A4, MITOCHONDRIAL-RELATED"/>
    <property type="match status" value="1"/>
</dbReference>
<dbReference type="AlphaFoldDB" id="A0A2S9XU43"/>
<sequence>MQLFVELPPVVLPGPRPMPLVGARGNLIRFLAKPVQAMLRLQRQYGDVAPLTRDDPGWLLAIGSAHNREVLTNGDRFHNLADHPVKLPAGSAAAKFSLSLVNQNGLAHQHGRRLIQPLFAKHRLATYARMTADTTARTLDRLAVGQQLDAHSLCVELSLSVALRCLFDVDATAAGGPSDDLGELVLDYLSRVFSPANMLLPVNVPGTPFRRFLTTSERLGDRVEQMIRERRERSAGDDMLSALITAYASEPDQRSSEAVDDELLGQVAMLLIAGHDTSAHTLAWTLFLLTQHPEIQAALIDEVDGVDVHDHAAVMALPLLDRVIKESMRLLSAVALLFFRRSTDSFTLGGHELPAGATVILSPLISHRDESVFPEPRRFVPDRWLSCSPGPYEYMPYGAGPRLCVGMSLGAQIQRVILVMLLRRFRVSLAAGARVSYTTRGVLMGPLPGMTVDLLARDRGGAPAGKRVRGNIHELVDLS</sequence>
<proteinExistence type="inferred from homology"/>
<dbReference type="GO" id="GO:0016705">
    <property type="term" value="F:oxidoreductase activity, acting on paired donors, with incorporation or reduction of molecular oxygen"/>
    <property type="evidence" value="ECO:0007669"/>
    <property type="project" value="InterPro"/>
</dbReference>
<dbReference type="Proteomes" id="UP000238823">
    <property type="component" value="Unassembled WGS sequence"/>
</dbReference>
<dbReference type="Pfam" id="PF00067">
    <property type="entry name" value="p450"/>
    <property type="match status" value="1"/>
</dbReference>
<feature type="binding site" description="axial binding residue" evidence="2">
    <location>
        <position position="404"/>
    </location>
    <ligand>
        <name>heme</name>
        <dbReference type="ChEBI" id="CHEBI:30413"/>
    </ligand>
    <ligandPart>
        <name>Fe</name>
        <dbReference type="ChEBI" id="CHEBI:18248"/>
    </ligandPart>
</feature>
<dbReference type="SUPFAM" id="SSF48264">
    <property type="entry name" value="Cytochrome P450"/>
    <property type="match status" value="1"/>
</dbReference>
<dbReference type="EMBL" id="PVNL01000135">
    <property type="protein sequence ID" value="PRP96386.1"/>
    <property type="molecule type" value="Genomic_DNA"/>
</dbReference>
<dbReference type="InterPro" id="IPR050121">
    <property type="entry name" value="Cytochrome_P450_monoxygenase"/>
</dbReference>
<keyword evidence="3" id="KW-0503">Monooxygenase</keyword>
<comment type="cofactor">
    <cofactor evidence="2">
        <name>heme</name>
        <dbReference type="ChEBI" id="CHEBI:30413"/>
    </cofactor>
</comment>
<dbReference type="InterPro" id="IPR001128">
    <property type="entry name" value="Cyt_P450"/>
</dbReference>
<organism evidence="3 4">
    <name type="scientific">Enhygromyxa salina</name>
    <dbReference type="NCBI Taxonomy" id="215803"/>
    <lineage>
        <taxon>Bacteria</taxon>
        <taxon>Pseudomonadati</taxon>
        <taxon>Myxococcota</taxon>
        <taxon>Polyangia</taxon>
        <taxon>Nannocystales</taxon>
        <taxon>Nannocystaceae</taxon>
        <taxon>Enhygromyxa</taxon>
    </lineage>
</organism>
<name>A0A2S9XU43_9BACT</name>
<reference evidence="3 4" key="1">
    <citation type="submission" date="2018-03" db="EMBL/GenBank/DDBJ databases">
        <title>Draft Genome Sequences of the Obligatory Marine Myxobacteria Enhygromyxa salina SWB007.</title>
        <authorList>
            <person name="Poehlein A."/>
            <person name="Moghaddam J.A."/>
            <person name="Harms H."/>
            <person name="Alanjari M."/>
            <person name="Koenig G.M."/>
            <person name="Daniel R."/>
            <person name="Schaeberle T.F."/>
        </authorList>
    </citation>
    <scope>NUCLEOTIDE SEQUENCE [LARGE SCALE GENOMIC DNA]</scope>
    <source>
        <strain evidence="3 4">SWB007</strain>
    </source>
</reference>
<dbReference type="InterPro" id="IPR002401">
    <property type="entry name" value="Cyt_P450_E_grp-I"/>
</dbReference>
<dbReference type="PRINTS" id="PR00385">
    <property type="entry name" value="P450"/>
</dbReference>
<dbReference type="RefSeq" id="WP_106093981.1">
    <property type="nucleotide sequence ID" value="NZ_PVNL01000135.1"/>
</dbReference>
<dbReference type="PANTHER" id="PTHR24305">
    <property type="entry name" value="CYTOCHROME P450"/>
    <property type="match status" value="1"/>
</dbReference>
<dbReference type="GO" id="GO:0005506">
    <property type="term" value="F:iron ion binding"/>
    <property type="evidence" value="ECO:0007669"/>
    <property type="project" value="InterPro"/>
</dbReference>
<dbReference type="EC" id="1.14.13.106" evidence="3"/>
<keyword evidence="2" id="KW-0408">Iron</keyword>
<evidence type="ECO:0000313" key="4">
    <source>
        <dbReference type="Proteomes" id="UP000238823"/>
    </source>
</evidence>
<evidence type="ECO:0000256" key="1">
    <source>
        <dbReference type="ARBA" id="ARBA00010617"/>
    </source>
</evidence>
<accession>A0A2S9XU43</accession>
<dbReference type="GO" id="GO:0004497">
    <property type="term" value="F:monooxygenase activity"/>
    <property type="evidence" value="ECO:0007669"/>
    <property type="project" value="UniProtKB-KW"/>
</dbReference>
<comment type="similarity">
    <text evidence="1">Belongs to the cytochrome P450 family.</text>
</comment>
<keyword evidence="2" id="KW-0349">Heme</keyword>
<gene>
    <name evidence="3" type="ORF">ENSA7_72010</name>
</gene>
<comment type="caution">
    <text evidence="3">The sequence shown here is derived from an EMBL/GenBank/DDBJ whole genome shotgun (WGS) entry which is preliminary data.</text>
</comment>
<keyword evidence="3" id="KW-0560">Oxidoreductase</keyword>
<protein>
    <submittedName>
        <fullName evidence="3">Epi-isozizaene 5-monooxygenase/(E)-beta-farnesene synthase</fullName>
        <ecNumber evidence="3">1.14.13.106</ecNumber>
    </submittedName>
</protein>
<evidence type="ECO:0000313" key="3">
    <source>
        <dbReference type="EMBL" id="PRP96386.1"/>
    </source>
</evidence>
<dbReference type="PRINTS" id="PR00463">
    <property type="entry name" value="EP450I"/>
</dbReference>
<dbReference type="GO" id="GO:0020037">
    <property type="term" value="F:heme binding"/>
    <property type="evidence" value="ECO:0007669"/>
    <property type="project" value="InterPro"/>
</dbReference>
<dbReference type="Gene3D" id="1.10.630.10">
    <property type="entry name" value="Cytochrome P450"/>
    <property type="match status" value="1"/>
</dbReference>
<evidence type="ECO:0000256" key="2">
    <source>
        <dbReference type="PIRSR" id="PIRSR602401-1"/>
    </source>
</evidence>